<feature type="transmembrane region" description="Helical" evidence="1">
    <location>
        <begin position="135"/>
        <end position="155"/>
    </location>
</feature>
<dbReference type="RefSeq" id="WP_110368766.1">
    <property type="nucleotide sequence ID" value="NZ_CP029287.2"/>
</dbReference>
<reference evidence="3" key="3">
    <citation type="submission" date="2020-03" db="EMBL/GenBank/DDBJ databases">
        <title>Sequencing and Assembly of Multiple Reported Metal-Biooxidizing Members of the Extremely Thermoacidophilic Archaeal Family Sulfolobaceae.</title>
        <authorList>
            <person name="Counts J.A."/>
            <person name="Kelly R.M."/>
        </authorList>
    </citation>
    <scope>NUCLEOTIDE SEQUENCE [LARGE SCALE GENOMIC DNA]</scope>
    <source>
        <strain evidence="3">HO1-1</strain>
    </source>
</reference>
<organism evidence="2 3">
    <name type="scientific">Metallosphaera hakonensis JCM 8857 = DSM 7519</name>
    <dbReference type="NCBI Taxonomy" id="1293036"/>
    <lineage>
        <taxon>Archaea</taxon>
        <taxon>Thermoproteota</taxon>
        <taxon>Thermoprotei</taxon>
        <taxon>Sulfolobales</taxon>
        <taxon>Sulfolobaceae</taxon>
        <taxon>Metallosphaera</taxon>
    </lineage>
</organism>
<dbReference type="OrthoDB" id="43560at2157"/>
<dbReference type="KEGG" id="mhk:DFR87_01565"/>
<keyword evidence="1" id="KW-0812">Transmembrane</keyword>
<keyword evidence="3" id="KW-1185">Reference proteome</keyword>
<reference evidence="2 3" key="1">
    <citation type="submission" date="2018-05" db="EMBL/GenBank/DDBJ databases">
        <title>Complete Genome Sequences of Extremely Thermoacidophilic, Metal-Mobilizing Type-Strain Members of the Archaeal Family Sulfolobaceae: Acidianus brierleyi DSM-1651T, Acidianus sulfidivorans DSM-18786T, Metallosphaera hakonensis DSM-7519T, and Metallosphaera prunae DSM-10039T.</title>
        <authorList>
            <person name="Counts J.A."/>
            <person name="Kelly R.M."/>
        </authorList>
    </citation>
    <scope>NUCLEOTIDE SEQUENCE [LARGE SCALE GENOMIC DNA]</scope>
    <source>
        <strain evidence="2 3">HO1-1</strain>
    </source>
</reference>
<keyword evidence="1" id="KW-0472">Membrane</keyword>
<protein>
    <submittedName>
        <fullName evidence="2">Uncharacterized protein</fullName>
    </submittedName>
</protein>
<evidence type="ECO:0000256" key="1">
    <source>
        <dbReference type="SAM" id="Phobius"/>
    </source>
</evidence>
<feature type="transmembrane region" description="Helical" evidence="1">
    <location>
        <begin position="167"/>
        <end position="188"/>
    </location>
</feature>
<feature type="transmembrane region" description="Helical" evidence="1">
    <location>
        <begin position="79"/>
        <end position="99"/>
    </location>
</feature>
<feature type="transmembrane region" description="Helical" evidence="1">
    <location>
        <begin position="48"/>
        <end position="67"/>
    </location>
</feature>
<name>A0A2U9IRJ2_9CREN</name>
<evidence type="ECO:0000313" key="3">
    <source>
        <dbReference type="Proteomes" id="UP000247586"/>
    </source>
</evidence>
<dbReference type="Proteomes" id="UP000247586">
    <property type="component" value="Chromosome"/>
</dbReference>
<sequence>MGFNGIEGAINEPGQIPWEIVVSYFVIALFLAFYLGKRMGGLKKFTTVDLIYIGIGGAFSVVWEFYVGSFLGRFLPSTSFVDIGFWGRLVIIFIIAALVRKVGVGMSTLFVFNLLSDMFHYGFGGEPMYFIYESLTYGLFVDLMIAVTGGHLFGIGRETASGGASTIRNVAILAGIQGGLLGFLWAIPDPIFYSAFISPFLYGGYVNWAHVMFHLVAFIPGDVIVGILGAILALRVVKAVGQ</sequence>
<proteinExistence type="predicted"/>
<gene>
    <name evidence="2" type="ORF">DFR87_01565</name>
</gene>
<feature type="transmembrane region" description="Helical" evidence="1">
    <location>
        <begin position="16"/>
        <end position="36"/>
    </location>
</feature>
<evidence type="ECO:0000313" key="2">
    <source>
        <dbReference type="EMBL" id="AWR98604.1"/>
    </source>
</evidence>
<dbReference type="STRING" id="1293036.GCA_001315825_02520"/>
<accession>A0A2U9IRJ2</accession>
<feature type="transmembrane region" description="Helical" evidence="1">
    <location>
        <begin position="208"/>
        <end position="234"/>
    </location>
</feature>
<dbReference type="AlphaFoldDB" id="A0A2U9IRJ2"/>
<feature type="transmembrane region" description="Helical" evidence="1">
    <location>
        <begin position="106"/>
        <end position="123"/>
    </location>
</feature>
<reference evidence="3" key="2">
    <citation type="submission" date="2020-03" db="EMBL/GenBank/DDBJ databases">
        <title>Complete Genome Sequences of Extremely Thermoacidophilic, Metal-Mobilizing Type-Strain Members of the Archaeal Family Sulfolobaceae: Acidianus brierleyi DSM-1651T, Acidianus sulfidivorans DSM-18786T, Metallosphaera hakonensis DSM-7519T, and Metallosphaera prunae DSM-10039T.</title>
        <authorList>
            <person name="Counts J.A."/>
            <person name="Kelly R.M."/>
        </authorList>
    </citation>
    <scope>NUCLEOTIDE SEQUENCE [LARGE SCALE GENOMIC DNA]</scope>
    <source>
        <strain evidence="3">HO1-1</strain>
    </source>
</reference>
<dbReference type="GeneID" id="36833989"/>
<keyword evidence="1" id="KW-1133">Transmembrane helix</keyword>
<dbReference type="EMBL" id="CP029287">
    <property type="protein sequence ID" value="AWR98604.1"/>
    <property type="molecule type" value="Genomic_DNA"/>
</dbReference>